<protein>
    <submittedName>
        <fullName evidence="1">Uncharacterized protein</fullName>
    </submittedName>
</protein>
<gene>
    <name evidence="1" type="ORF">EJV47_25890</name>
</gene>
<evidence type="ECO:0000313" key="2">
    <source>
        <dbReference type="Proteomes" id="UP000282184"/>
    </source>
</evidence>
<dbReference type="Proteomes" id="UP000282184">
    <property type="component" value="Unassembled WGS sequence"/>
</dbReference>
<dbReference type="EMBL" id="RXOF01000021">
    <property type="protein sequence ID" value="RTQ45309.1"/>
    <property type="molecule type" value="Genomic_DNA"/>
</dbReference>
<proteinExistence type="predicted"/>
<sequence>MNHPKYGNSKGHTLLLVAVDDYDKSHLSLELAIDRYTLIDGEKYTIWHDGTLTVGRKGRAKNQDVIDFVRDRQPGLIRDNKIFLGQLDNSKSFTWTSLDVNNFISNIIDYVLLRDQFRRTR</sequence>
<organism evidence="1 2">
    <name type="scientific">Hymenobacter gummosus</name>
    <dbReference type="NCBI Taxonomy" id="1776032"/>
    <lineage>
        <taxon>Bacteria</taxon>
        <taxon>Pseudomonadati</taxon>
        <taxon>Bacteroidota</taxon>
        <taxon>Cytophagia</taxon>
        <taxon>Cytophagales</taxon>
        <taxon>Hymenobacteraceae</taxon>
        <taxon>Hymenobacter</taxon>
    </lineage>
</organism>
<dbReference type="AlphaFoldDB" id="A0A3S0JD37"/>
<accession>A0A3S0JD37</accession>
<evidence type="ECO:0000313" key="1">
    <source>
        <dbReference type="EMBL" id="RTQ45309.1"/>
    </source>
</evidence>
<name>A0A3S0JD37_9BACT</name>
<reference evidence="1 2" key="1">
    <citation type="submission" date="2018-12" db="EMBL/GenBank/DDBJ databases">
        <title>Hymenobacter gummosus sp. nov., isolated from a spring.</title>
        <authorList>
            <person name="Nie L."/>
        </authorList>
    </citation>
    <scope>NUCLEOTIDE SEQUENCE [LARGE SCALE GENOMIC DNA]</scope>
    <source>
        <strain evidence="1 2">KCTC 52166</strain>
    </source>
</reference>
<keyword evidence="2" id="KW-1185">Reference proteome</keyword>
<dbReference type="OrthoDB" id="2830141at2"/>
<comment type="caution">
    <text evidence="1">The sequence shown here is derived from an EMBL/GenBank/DDBJ whole genome shotgun (WGS) entry which is preliminary data.</text>
</comment>
<dbReference type="RefSeq" id="WP_126696122.1">
    <property type="nucleotide sequence ID" value="NZ_RXOF01000021.1"/>
</dbReference>